<gene>
    <name evidence="3" type="ORF">BQ2448_6840</name>
</gene>
<proteinExistence type="predicted"/>
<feature type="region of interest" description="Disordered" evidence="1">
    <location>
        <begin position="135"/>
        <end position="164"/>
    </location>
</feature>
<dbReference type="Proteomes" id="UP000198372">
    <property type="component" value="Unassembled WGS sequence"/>
</dbReference>
<dbReference type="PANTHER" id="PTHR11075">
    <property type="entry name" value="PEPTIDE CHAIN RELEASE FACTOR"/>
    <property type="match status" value="1"/>
</dbReference>
<feature type="compositionally biased region" description="Basic residues" evidence="1">
    <location>
        <begin position="142"/>
        <end position="157"/>
    </location>
</feature>
<dbReference type="Gene3D" id="3.30.160.20">
    <property type="match status" value="1"/>
</dbReference>
<protein>
    <submittedName>
        <fullName evidence="3">BQ2448_6840 protein</fullName>
    </submittedName>
</protein>
<organism evidence="3 4">
    <name type="scientific">Microbotryum intermedium</name>
    <dbReference type="NCBI Taxonomy" id="269621"/>
    <lineage>
        <taxon>Eukaryota</taxon>
        <taxon>Fungi</taxon>
        <taxon>Dikarya</taxon>
        <taxon>Basidiomycota</taxon>
        <taxon>Pucciniomycotina</taxon>
        <taxon>Microbotryomycetes</taxon>
        <taxon>Microbotryales</taxon>
        <taxon>Microbotryaceae</taxon>
        <taxon>Microbotryum</taxon>
    </lineage>
</organism>
<dbReference type="GO" id="GO:0005762">
    <property type="term" value="C:mitochondrial large ribosomal subunit"/>
    <property type="evidence" value="ECO:0007669"/>
    <property type="project" value="TreeGrafter"/>
</dbReference>
<sequence>MQEMKQARQWIARFSSAPLSAFPKDSLQITFSRSSGPGGQNVNKLSTKAHLRLCLSPPPHWLPLYLLPTLYSSPHYVASSPCGLLLSSSNTRSQAQNVEQGIARMKDVILEAAAVGLKGETSEVQKEKVRSLAAREKSKMVQLKKQRKDVKGGRRAGKGAGGFE</sequence>
<dbReference type="SUPFAM" id="SSF110916">
    <property type="entry name" value="Peptidyl-tRNA hydrolase domain-like"/>
    <property type="match status" value="1"/>
</dbReference>
<dbReference type="GO" id="GO:0070126">
    <property type="term" value="P:mitochondrial translational termination"/>
    <property type="evidence" value="ECO:0007669"/>
    <property type="project" value="TreeGrafter"/>
</dbReference>
<feature type="domain" description="Prokaryotic-type class I peptide chain release factors" evidence="2">
    <location>
        <begin position="23"/>
        <end position="150"/>
    </location>
</feature>
<dbReference type="Pfam" id="PF00472">
    <property type="entry name" value="RF-1"/>
    <property type="match status" value="1"/>
</dbReference>
<dbReference type="GO" id="GO:0016150">
    <property type="term" value="F:translation release factor activity, codon nonspecific"/>
    <property type="evidence" value="ECO:0007669"/>
    <property type="project" value="TreeGrafter"/>
</dbReference>
<dbReference type="GO" id="GO:0004045">
    <property type="term" value="F:peptidyl-tRNA hydrolase activity"/>
    <property type="evidence" value="ECO:0007669"/>
    <property type="project" value="TreeGrafter"/>
</dbReference>
<dbReference type="OrthoDB" id="270639at2759"/>
<dbReference type="EMBL" id="FMSP01000020">
    <property type="protein sequence ID" value="SCV74408.1"/>
    <property type="molecule type" value="Genomic_DNA"/>
</dbReference>
<evidence type="ECO:0000313" key="4">
    <source>
        <dbReference type="Proteomes" id="UP000198372"/>
    </source>
</evidence>
<evidence type="ECO:0000256" key="1">
    <source>
        <dbReference type="SAM" id="MobiDB-lite"/>
    </source>
</evidence>
<keyword evidence="4" id="KW-1185">Reference proteome</keyword>
<name>A0A238FT45_9BASI</name>
<dbReference type="AlphaFoldDB" id="A0A238FT45"/>
<dbReference type="STRING" id="269621.A0A238FT45"/>
<evidence type="ECO:0000259" key="2">
    <source>
        <dbReference type="Pfam" id="PF00472"/>
    </source>
</evidence>
<accession>A0A238FT45</accession>
<evidence type="ECO:0000313" key="3">
    <source>
        <dbReference type="EMBL" id="SCV74408.1"/>
    </source>
</evidence>
<reference evidence="4" key="1">
    <citation type="submission" date="2016-09" db="EMBL/GenBank/DDBJ databases">
        <authorList>
            <person name="Jeantristanb JTB J.-T."/>
            <person name="Ricardo R."/>
        </authorList>
    </citation>
    <scope>NUCLEOTIDE SEQUENCE [LARGE SCALE GENOMIC DNA]</scope>
</reference>
<dbReference type="PANTHER" id="PTHR11075:SF54">
    <property type="entry name" value="LARGE RIBOSOMAL SUBUNIT PROTEIN ML62"/>
    <property type="match status" value="1"/>
</dbReference>
<dbReference type="InterPro" id="IPR000352">
    <property type="entry name" value="Pep_chain_release_fac_I"/>
</dbReference>
<dbReference type="InterPro" id="IPR052104">
    <property type="entry name" value="Mito_Release_Factor_mL62"/>
</dbReference>